<dbReference type="Gene3D" id="3.30.420.10">
    <property type="entry name" value="Ribonuclease H-like superfamily/Ribonuclease H"/>
    <property type="match status" value="1"/>
</dbReference>
<name>A0A173YTV5_9FIRM</name>
<evidence type="ECO:0000313" key="2">
    <source>
        <dbReference type="EMBL" id="CUN66475.1"/>
    </source>
</evidence>
<keyword evidence="2" id="KW-0378">Hydrolase</keyword>
<dbReference type="AlphaFoldDB" id="A0A173YTV5"/>
<gene>
    <name evidence="2" type="ORF">ERS852395_00967</name>
</gene>
<dbReference type="GO" id="GO:0003676">
    <property type="term" value="F:nucleic acid binding"/>
    <property type="evidence" value="ECO:0007669"/>
    <property type="project" value="InterPro"/>
</dbReference>
<dbReference type="InterPro" id="IPR012337">
    <property type="entry name" value="RNaseH-like_sf"/>
</dbReference>
<reference evidence="2 3" key="1">
    <citation type="submission" date="2015-09" db="EMBL/GenBank/DDBJ databases">
        <authorList>
            <consortium name="Pathogen Informatics"/>
        </authorList>
    </citation>
    <scope>NUCLEOTIDE SEQUENCE [LARGE SCALE GENOMIC DNA]</scope>
    <source>
        <strain evidence="2 3">2789STDY5608838</strain>
    </source>
</reference>
<dbReference type="SUPFAM" id="SSF53098">
    <property type="entry name" value="Ribonuclease H-like"/>
    <property type="match status" value="1"/>
</dbReference>
<dbReference type="Pfam" id="PF13482">
    <property type="entry name" value="RNase_H_2"/>
    <property type="match status" value="1"/>
</dbReference>
<protein>
    <submittedName>
        <fullName evidence="2">Predicted exonuclease</fullName>
    </submittedName>
</protein>
<evidence type="ECO:0000313" key="3">
    <source>
        <dbReference type="Proteomes" id="UP000095447"/>
    </source>
</evidence>
<organism evidence="2 3">
    <name type="scientific">Blautia obeum</name>
    <dbReference type="NCBI Taxonomy" id="40520"/>
    <lineage>
        <taxon>Bacteria</taxon>
        <taxon>Bacillati</taxon>
        <taxon>Bacillota</taxon>
        <taxon>Clostridia</taxon>
        <taxon>Lachnospirales</taxon>
        <taxon>Lachnospiraceae</taxon>
        <taxon>Blautia</taxon>
    </lineage>
</organism>
<dbReference type="PANTHER" id="PTHR38462:SF1">
    <property type="entry name" value="YPRB RIBONUCLEASE H-LIKE DOMAIN-CONTAINING PROTEIN"/>
    <property type="match status" value="1"/>
</dbReference>
<dbReference type="GO" id="GO:0004527">
    <property type="term" value="F:exonuclease activity"/>
    <property type="evidence" value="ECO:0007669"/>
    <property type="project" value="UniProtKB-KW"/>
</dbReference>
<dbReference type="PANTHER" id="PTHR38462">
    <property type="entry name" value="EXONUCLEASE-LIKE PROTEIN"/>
    <property type="match status" value="1"/>
</dbReference>
<evidence type="ECO:0000259" key="1">
    <source>
        <dbReference type="Pfam" id="PF13482"/>
    </source>
</evidence>
<dbReference type="InterPro" id="IPR036397">
    <property type="entry name" value="RNaseH_sf"/>
</dbReference>
<feature type="domain" description="YprB ribonuclease H-like" evidence="1">
    <location>
        <begin position="34"/>
        <end position="201"/>
    </location>
</feature>
<dbReference type="InterPro" id="IPR038720">
    <property type="entry name" value="YprB_RNase_H-like_dom"/>
</dbReference>
<dbReference type="RefSeq" id="WP_020993845.1">
    <property type="nucleotide sequence ID" value="NZ_CYZA01000004.1"/>
</dbReference>
<sequence>MIVKKMPILQGFPDFETVKFFTGKFFQKYNFTPVFYDIETTGLSRNSTYLYLIGAVGIEDETWNFYQWMAENANEEETILRIFSQFLQQCDLLISYNGDRFDQPYLEARYEKYGIPSPFTGKQSLDLYLTLKPLKSLLKLSAMKQPCMEEFLGIKDRIYDNGKECIKLYKDFLKKRDAFTADEILGHNLEDVLGLGRIFDMLGYLCIYDGDYEVTYSEFDGDNLILKLKLPCTLPQEFSNGNTDFYLTGKDEEINLIIKTTDGKLKQYYADYKDYYYLPEEDTVIPKSLGSGIDRKHRKAATRNTCYTWFTCSDAFLSSPVQQKQYLTYTLSCLIETLERV</sequence>
<keyword evidence="2" id="KW-0540">Nuclease</keyword>
<keyword evidence="2" id="KW-0269">Exonuclease</keyword>
<proteinExistence type="predicted"/>
<accession>A0A173YTV5</accession>
<dbReference type="EMBL" id="CYZA01000004">
    <property type="protein sequence ID" value="CUN66475.1"/>
    <property type="molecule type" value="Genomic_DNA"/>
</dbReference>
<dbReference type="Proteomes" id="UP000095447">
    <property type="component" value="Unassembled WGS sequence"/>
</dbReference>